<evidence type="ECO:0000313" key="2">
    <source>
        <dbReference type="Proteomes" id="UP000275408"/>
    </source>
</evidence>
<organism evidence="1 2">
    <name type="scientific">Pocillopora damicornis</name>
    <name type="common">Cauliflower coral</name>
    <name type="synonym">Millepora damicornis</name>
    <dbReference type="NCBI Taxonomy" id="46731"/>
    <lineage>
        <taxon>Eukaryota</taxon>
        <taxon>Metazoa</taxon>
        <taxon>Cnidaria</taxon>
        <taxon>Anthozoa</taxon>
        <taxon>Hexacorallia</taxon>
        <taxon>Scleractinia</taxon>
        <taxon>Astrocoeniina</taxon>
        <taxon>Pocilloporidae</taxon>
        <taxon>Pocillopora</taxon>
    </lineage>
</organism>
<evidence type="ECO:0000313" key="1">
    <source>
        <dbReference type="EMBL" id="RMX40583.1"/>
    </source>
</evidence>
<dbReference type="PANTHER" id="PTHR46919:SF2">
    <property type="entry name" value="SACSIN"/>
    <property type="match status" value="1"/>
</dbReference>
<dbReference type="OrthoDB" id="1262810at2759"/>
<name>A0A3M6TGS1_POCDA</name>
<accession>A0A3M6TGS1</accession>
<dbReference type="AlphaFoldDB" id="A0A3M6TGS1"/>
<sequence>MDECLRRHASNRSNQLLDLYEYLLSNNRCIPCGPDKGHLAFPKELISPKGSAATLFSEDDRRFPVGSCYQTKERLLMLQNLGMLSDILDWETLIERANSVSVLCRRAEQDARKRSALLIKYINVHLEKMDHPTELNREELMEISMFPTLAKPANYVMPWKGTADWNSVILPAKEMYGDRYKFIAGSSRPILDESESGCSRLSKKTRHLFGFSSRKPSAHEVLSQLEHAVQAMVQSPHAIESLEQVFHCIYDYLQELVQKPDGERIVHALEEKRWILVQGKCLSASRLAFAWKGFGEPYLNEVPQNLATKYRRLFQATGIKEHFSTEDVISALYELDEEKQGERLSTKEFKVSKSLIEEISETSTESFETERGKIPLPNQNLFLQPAEKLAINDAPWTGLPVHVHGYFGLTDNRRGLKWPGLDCQDDPTAEWNVSLVQHVASEAYANVLLLVRDSCDSSVGADLVYKSWPNIQKVEIHWQCMLEHMFSILLKENIFWTPAHHGQWKNLSDAYLDRMTTQFQNTSDETRRAVLDTLTQANEAVVIVPSHVMIAIDKYTSIFTKSITPTFLRALLKKKEKGVWKITNVPKEKKLLLLEFSLADKNLSDMRGVPLLPLANGSFVDFRSIQYNREPAAAVYVSSTNIPRSIFHNMDSKFLDDNVKTPAITYLSKVATDAESPNTIQPVQLVKLNQAKTLKLLREMLPSEWYRGNHPVPWYPGRNGHPPERWLESVWKWIQKMFSDLSLLENLPLIPHTCAGNRSIVKLSSSRVVIRRHYQSVCLPPLIVSLLGKTGCIVLENLPSYIHHNTLHRYVASPDPNGVLKVLSTLDQSRCVSMITHCSSDEKQALRSFLSFASSSVDQRNLLYNLPIFDAADGYSFIALINGFQVHGVLPYDFKLPQSLPIPRASSFKETQAFCKLLKSVSTNVPCVRGKKKREGKIA</sequence>
<dbReference type="EMBL" id="RCHS01003615">
    <property type="protein sequence ID" value="RMX40583.1"/>
    <property type="molecule type" value="Genomic_DNA"/>
</dbReference>
<reference evidence="1 2" key="1">
    <citation type="journal article" date="2018" name="Sci. Rep.">
        <title>Comparative analysis of the Pocillopora damicornis genome highlights role of immune system in coral evolution.</title>
        <authorList>
            <person name="Cunning R."/>
            <person name="Bay R.A."/>
            <person name="Gillette P."/>
            <person name="Baker A.C."/>
            <person name="Traylor-Knowles N."/>
        </authorList>
    </citation>
    <scope>NUCLEOTIDE SEQUENCE [LARGE SCALE GENOMIC DNA]</scope>
    <source>
        <strain evidence="1">RSMAS</strain>
        <tissue evidence="1">Whole animal</tissue>
    </source>
</reference>
<proteinExistence type="predicted"/>
<dbReference type="PANTHER" id="PTHR46919">
    <property type="entry name" value="ZINC FINGER, C3HC4 TYPE (RING FINGER) FAMILY PROTEIN"/>
    <property type="match status" value="1"/>
</dbReference>
<dbReference type="Proteomes" id="UP000275408">
    <property type="component" value="Unassembled WGS sequence"/>
</dbReference>
<dbReference type="STRING" id="46731.A0A3M6TGS1"/>
<protein>
    <submittedName>
        <fullName evidence="1">Uncharacterized protein</fullName>
    </submittedName>
</protein>
<comment type="caution">
    <text evidence="1">The sequence shown here is derived from an EMBL/GenBank/DDBJ whole genome shotgun (WGS) entry which is preliminary data.</text>
</comment>
<keyword evidence="2" id="KW-1185">Reference proteome</keyword>
<gene>
    <name evidence="1" type="ORF">pdam_00016576</name>
</gene>